<dbReference type="AlphaFoldDB" id="A0A6A8LLE1"/>
<name>A0A6A8LLE1_BACVE</name>
<sequence length="111" mass="12755">MTEDNGNLDIFKQYVKGFCKINDISPRKPRFETIENIVVISIKNHLKDGVDLDCFKILNLIYQIVGKAGIKFNQQLLLYPDSDRVARVTVSFNIEDYDALNIKMKDGNIDD</sequence>
<dbReference type="EMBL" id="WKKV01000014">
    <property type="protein sequence ID" value="MSE04063.1"/>
    <property type="molecule type" value="Genomic_DNA"/>
</dbReference>
<proteinExistence type="predicted"/>
<protein>
    <submittedName>
        <fullName evidence="1">Uncharacterized protein</fullName>
    </submittedName>
</protein>
<dbReference type="RefSeq" id="WP_154303295.1">
    <property type="nucleotide sequence ID" value="NZ_WKKV01000014.1"/>
</dbReference>
<accession>A0A6A8LLE1</accession>
<comment type="caution">
    <text evidence="1">The sequence shown here is derived from an EMBL/GenBank/DDBJ whole genome shotgun (WGS) entry which is preliminary data.</text>
</comment>
<evidence type="ECO:0000313" key="1">
    <source>
        <dbReference type="EMBL" id="MSE04063.1"/>
    </source>
</evidence>
<organism evidence="1">
    <name type="scientific">Bacillus velezensis</name>
    <dbReference type="NCBI Taxonomy" id="492670"/>
    <lineage>
        <taxon>Bacteria</taxon>
        <taxon>Bacillati</taxon>
        <taxon>Bacillota</taxon>
        <taxon>Bacilli</taxon>
        <taxon>Bacillales</taxon>
        <taxon>Bacillaceae</taxon>
        <taxon>Bacillus</taxon>
        <taxon>Bacillus amyloliquefaciens group</taxon>
    </lineage>
</organism>
<reference evidence="1" key="1">
    <citation type="submission" date="2019-11" db="EMBL/GenBank/DDBJ databases">
        <title>Draft Genome Sequence of Plant Growth-Promoting Rhizosphere-Associated Bacteria.</title>
        <authorList>
            <person name="Vasilyev I.Y."/>
            <person name="Radchenko V."/>
            <person name="Ilnitskaya E.V."/>
        </authorList>
    </citation>
    <scope>NUCLEOTIDE SEQUENCE</scope>
    <source>
        <strain evidence="1">VRA_517_n</strain>
    </source>
</reference>
<gene>
    <name evidence="1" type="ORF">GKC39_18645</name>
</gene>